<evidence type="ECO:0000313" key="3">
    <source>
        <dbReference type="Proteomes" id="UP001054837"/>
    </source>
</evidence>
<sequence length="74" mass="8768">MPMLGFIAQNPESEDSRAVHPETKQRKMRLGAHKYRHFRRKPRAEGAPATIGWRQRFVRVVSNVVRRFQNIRRG</sequence>
<feature type="region of interest" description="Disordered" evidence="1">
    <location>
        <begin position="1"/>
        <end position="26"/>
    </location>
</feature>
<evidence type="ECO:0000313" key="2">
    <source>
        <dbReference type="EMBL" id="GIX94752.1"/>
    </source>
</evidence>
<dbReference type="EMBL" id="BPLQ01002654">
    <property type="protein sequence ID" value="GIX94752.1"/>
    <property type="molecule type" value="Genomic_DNA"/>
</dbReference>
<name>A0AAV4PI27_9ARAC</name>
<proteinExistence type="predicted"/>
<organism evidence="2 3">
    <name type="scientific">Caerostris darwini</name>
    <dbReference type="NCBI Taxonomy" id="1538125"/>
    <lineage>
        <taxon>Eukaryota</taxon>
        <taxon>Metazoa</taxon>
        <taxon>Ecdysozoa</taxon>
        <taxon>Arthropoda</taxon>
        <taxon>Chelicerata</taxon>
        <taxon>Arachnida</taxon>
        <taxon>Araneae</taxon>
        <taxon>Araneomorphae</taxon>
        <taxon>Entelegynae</taxon>
        <taxon>Araneoidea</taxon>
        <taxon>Araneidae</taxon>
        <taxon>Caerostris</taxon>
    </lineage>
</organism>
<reference evidence="2 3" key="1">
    <citation type="submission" date="2021-06" db="EMBL/GenBank/DDBJ databases">
        <title>Caerostris darwini draft genome.</title>
        <authorList>
            <person name="Kono N."/>
            <person name="Arakawa K."/>
        </authorList>
    </citation>
    <scope>NUCLEOTIDE SEQUENCE [LARGE SCALE GENOMIC DNA]</scope>
</reference>
<protein>
    <submittedName>
        <fullName evidence="2">Uncharacterized protein</fullName>
    </submittedName>
</protein>
<keyword evidence="3" id="KW-1185">Reference proteome</keyword>
<feature type="compositionally biased region" description="Basic and acidic residues" evidence="1">
    <location>
        <begin position="14"/>
        <end position="25"/>
    </location>
</feature>
<dbReference type="Proteomes" id="UP001054837">
    <property type="component" value="Unassembled WGS sequence"/>
</dbReference>
<accession>A0AAV4PI27</accession>
<comment type="caution">
    <text evidence="2">The sequence shown here is derived from an EMBL/GenBank/DDBJ whole genome shotgun (WGS) entry which is preliminary data.</text>
</comment>
<gene>
    <name evidence="2" type="ORF">CDAR_102631</name>
</gene>
<dbReference type="AlphaFoldDB" id="A0AAV4PI27"/>
<evidence type="ECO:0000256" key="1">
    <source>
        <dbReference type="SAM" id="MobiDB-lite"/>
    </source>
</evidence>